<proteinExistence type="predicted"/>
<reference evidence="2" key="1">
    <citation type="submission" date="2023-06" db="EMBL/GenBank/DDBJ databases">
        <authorList>
            <person name="Kurt Z."/>
        </authorList>
    </citation>
    <scope>NUCLEOTIDE SEQUENCE</scope>
</reference>
<keyword evidence="1" id="KW-0472">Membrane</keyword>
<dbReference type="EMBL" id="CATOUU010000716">
    <property type="protein sequence ID" value="CAI9943503.1"/>
    <property type="molecule type" value="Genomic_DNA"/>
</dbReference>
<gene>
    <name evidence="2" type="ORF">HINF_LOCUS31148</name>
    <name evidence="3" type="ORF">HINF_LOCUS39055</name>
</gene>
<name>A0AA86PTX3_9EUKA</name>
<dbReference type="Proteomes" id="UP001642409">
    <property type="component" value="Unassembled WGS sequence"/>
</dbReference>
<evidence type="ECO:0000313" key="4">
    <source>
        <dbReference type="Proteomes" id="UP001642409"/>
    </source>
</evidence>
<dbReference type="EMBL" id="CAXDID020000150">
    <property type="protein sequence ID" value="CAL6041402.1"/>
    <property type="molecule type" value="Genomic_DNA"/>
</dbReference>
<evidence type="ECO:0000313" key="3">
    <source>
        <dbReference type="EMBL" id="CAL6041402.1"/>
    </source>
</evidence>
<keyword evidence="1" id="KW-1133">Transmembrane helix</keyword>
<keyword evidence="1" id="KW-0812">Transmembrane</keyword>
<keyword evidence="4" id="KW-1185">Reference proteome</keyword>
<evidence type="ECO:0000313" key="2">
    <source>
        <dbReference type="EMBL" id="CAI9943503.1"/>
    </source>
</evidence>
<comment type="caution">
    <text evidence="2">The sequence shown here is derived from an EMBL/GenBank/DDBJ whole genome shotgun (WGS) entry which is preliminary data.</text>
</comment>
<feature type="transmembrane region" description="Helical" evidence="1">
    <location>
        <begin position="132"/>
        <end position="151"/>
    </location>
</feature>
<dbReference type="AlphaFoldDB" id="A0AA86PTX3"/>
<evidence type="ECO:0000256" key="1">
    <source>
        <dbReference type="SAM" id="Phobius"/>
    </source>
</evidence>
<reference evidence="3 4" key="2">
    <citation type="submission" date="2024-07" db="EMBL/GenBank/DDBJ databases">
        <authorList>
            <person name="Akdeniz Z."/>
        </authorList>
    </citation>
    <scope>NUCLEOTIDE SEQUENCE [LARGE SCALE GENOMIC DNA]</scope>
</reference>
<sequence length="196" mass="22340">MLFTITIQLLYLYDPNTMLDLAKLSQIHYSHASAAEMFATLSNQPHHGMFDMTADIFKYYDCVVMTTKEECNPELVNCDWMKMKMFEQSGTLSAQRSYYSNYTTTGVTCTKDNTAVMMFDAKSDERQQATGLTVFIILFMIIAFIVVAWFFTSMDEEAPDDADDDMNPLLFQSPEMLGAPEAFLDDEPWEAGGDDY</sequence>
<accession>A0AA86PTX3</accession>
<organism evidence="2">
    <name type="scientific">Hexamita inflata</name>
    <dbReference type="NCBI Taxonomy" id="28002"/>
    <lineage>
        <taxon>Eukaryota</taxon>
        <taxon>Metamonada</taxon>
        <taxon>Diplomonadida</taxon>
        <taxon>Hexamitidae</taxon>
        <taxon>Hexamitinae</taxon>
        <taxon>Hexamita</taxon>
    </lineage>
</organism>
<protein>
    <submittedName>
        <fullName evidence="2">Uncharacterized protein</fullName>
    </submittedName>
</protein>